<dbReference type="InterPro" id="IPR035986">
    <property type="entry name" value="PKD_dom_sf"/>
</dbReference>
<protein>
    <submittedName>
        <fullName evidence="7">PKD domain-containing protein</fullName>
    </submittedName>
</protein>
<name>A0A9D9IJR1_9BACT</name>
<evidence type="ECO:0000259" key="6">
    <source>
        <dbReference type="PROSITE" id="PS50093"/>
    </source>
</evidence>
<dbReference type="Pfam" id="PF16820">
    <property type="entry name" value="PKD_3"/>
    <property type="match status" value="3"/>
</dbReference>
<dbReference type="InterPro" id="IPR000601">
    <property type="entry name" value="PKD_dom"/>
</dbReference>
<evidence type="ECO:0000256" key="2">
    <source>
        <dbReference type="ARBA" id="ARBA00022692"/>
    </source>
</evidence>
<dbReference type="InterPro" id="IPR041696">
    <property type="entry name" value="PKD_3"/>
</dbReference>
<dbReference type="Proteomes" id="UP000823604">
    <property type="component" value="Unassembled WGS sequence"/>
</dbReference>
<feature type="domain" description="PKD" evidence="6">
    <location>
        <begin position="50"/>
        <end position="103"/>
    </location>
</feature>
<dbReference type="PANTHER" id="PTHR46730">
    <property type="entry name" value="POLYCYSTIN-1"/>
    <property type="match status" value="1"/>
</dbReference>
<dbReference type="PANTHER" id="PTHR46730:SF4">
    <property type="entry name" value="POLYCYSTIC KIDNEY DISEASE PROTEIN 1-LIKE 1"/>
    <property type="match status" value="1"/>
</dbReference>
<dbReference type="InterPro" id="IPR022409">
    <property type="entry name" value="PKD/Chitinase_dom"/>
</dbReference>
<evidence type="ECO:0000313" key="8">
    <source>
        <dbReference type="Proteomes" id="UP000823604"/>
    </source>
</evidence>
<dbReference type="AlphaFoldDB" id="A0A9D9IJR1"/>
<dbReference type="PROSITE" id="PS51257">
    <property type="entry name" value="PROKAR_LIPOPROTEIN"/>
    <property type="match status" value="1"/>
</dbReference>
<evidence type="ECO:0000313" key="7">
    <source>
        <dbReference type="EMBL" id="MBO8472841.1"/>
    </source>
</evidence>
<dbReference type="CDD" id="cd00146">
    <property type="entry name" value="PKD"/>
    <property type="match status" value="1"/>
</dbReference>
<organism evidence="7 8">
    <name type="scientific">Candidatus Merdivivens pullicola</name>
    <dbReference type="NCBI Taxonomy" id="2840872"/>
    <lineage>
        <taxon>Bacteria</taxon>
        <taxon>Pseudomonadati</taxon>
        <taxon>Bacteroidota</taxon>
        <taxon>Bacteroidia</taxon>
        <taxon>Bacteroidales</taxon>
        <taxon>Muribaculaceae</taxon>
        <taxon>Muribaculaceae incertae sedis</taxon>
        <taxon>Candidatus Merdivivens</taxon>
    </lineage>
</organism>
<accession>A0A9D9IJR1</accession>
<comment type="caution">
    <text evidence="7">The sequence shown here is derived from an EMBL/GenBank/DDBJ whole genome shotgun (WGS) entry which is preliminary data.</text>
</comment>
<keyword evidence="4" id="KW-1133">Transmembrane helix</keyword>
<dbReference type="InterPro" id="IPR013783">
    <property type="entry name" value="Ig-like_fold"/>
</dbReference>
<evidence type="ECO:0000256" key="5">
    <source>
        <dbReference type="ARBA" id="ARBA00023136"/>
    </source>
</evidence>
<evidence type="ECO:0000256" key="3">
    <source>
        <dbReference type="ARBA" id="ARBA00022737"/>
    </source>
</evidence>
<dbReference type="Gene3D" id="2.60.40.10">
    <property type="entry name" value="Immunoglobulins"/>
    <property type="match status" value="2"/>
</dbReference>
<evidence type="ECO:0000256" key="1">
    <source>
        <dbReference type="ARBA" id="ARBA00004141"/>
    </source>
</evidence>
<dbReference type="GO" id="GO:0006816">
    <property type="term" value="P:calcium ion transport"/>
    <property type="evidence" value="ECO:0007669"/>
    <property type="project" value="TreeGrafter"/>
</dbReference>
<dbReference type="GO" id="GO:0005261">
    <property type="term" value="F:monoatomic cation channel activity"/>
    <property type="evidence" value="ECO:0007669"/>
    <property type="project" value="TreeGrafter"/>
</dbReference>
<keyword evidence="3" id="KW-0677">Repeat</keyword>
<sequence length="550" mass="60442">MTKKAIFYISISFLTLSCTKDRGLPPVINFDESIYVAKAGKEISIDPKVENGENAGYEWKTEDRVISTAPVFRHVFNEAGSTYITLTVSNAAGADSEEIRIDVADLLVPVISLNVPDGGYNIPEGGSVEIVPVVKNGDNASYSWILDGKEVSTGTSYVFKGEKLGNYSMSLTVSNEDGTDSETFAINVLDPSEIPFEWTFGSDTYNVSAGRRIKICPYGIRNGEGAVYTWKIDGVQVQSSEDPQYVFSATEQGTHEATVTMENGHATVSKSLTINVCPPEGTFRRPQTGNASWDKVYEYTPAPGQFINEGYSADTMEEAVRHAEENLKAGQYVSLGGFGGYIVLGFDHSIENSGDYDFAITGNSYHGSSEPGIVWVMQDENGDGLPNDTWYELKGSEYGKAETLEDYEVTYYRPSAPQMAVQWTDNLGNSGTIDYMSGVHTQDYYYPSWIEDDSFTLIGTRLAPNTEQQGQNYWVNHEYAWGYADNFSPSDRTGTSTNRFRISDAVTFDGLPASLAYIDFIKICTGVNAKAGWIGEISTEICGAEEIQNE</sequence>
<reference evidence="7" key="2">
    <citation type="journal article" date="2021" name="PeerJ">
        <title>Extensive microbial diversity within the chicken gut microbiome revealed by metagenomics and culture.</title>
        <authorList>
            <person name="Gilroy R."/>
            <person name="Ravi A."/>
            <person name="Getino M."/>
            <person name="Pursley I."/>
            <person name="Horton D.L."/>
            <person name="Alikhan N.F."/>
            <person name="Baker D."/>
            <person name="Gharbi K."/>
            <person name="Hall N."/>
            <person name="Watson M."/>
            <person name="Adriaenssens E.M."/>
            <person name="Foster-Nyarko E."/>
            <person name="Jarju S."/>
            <person name="Secka A."/>
            <person name="Antonio M."/>
            <person name="Oren A."/>
            <person name="Chaudhuri R.R."/>
            <person name="La Ragione R."/>
            <person name="Hildebrand F."/>
            <person name="Pallen M.J."/>
        </authorList>
    </citation>
    <scope>NUCLEOTIDE SEQUENCE</scope>
    <source>
        <strain evidence="7">B1-8020</strain>
    </source>
</reference>
<dbReference type="GO" id="GO:0005886">
    <property type="term" value="C:plasma membrane"/>
    <property type="evidence" value="ECO:0007669"/>
    <property type="project" value="TreeGrafter"/>
</dbReference>
<comment type="subcellular location">
    <subcellularLocation>
        <location evidence="1">Membrane</location>
        <topology evidence="1">Multi-pass membrane protein</topology>
    </subcellularLocation>
</comment>
<evidence type="ECO:0000256" key="4">
    <source>
        <dbReference type="ARBA" id="ARBA00022989"/>
    </source>
</evidence>
<gene>
    <name evidence="7" type="ORF">IAB81_04360</name>
</gene>
<reference evidence="7" key="1">
    <citation type="submission" date="2020-10" db="EMBL/GenBank/DDBJ databases">
        <authorList>
            <person name="Gilroy R."/>
        </authorList>
    </citation>
    <scope>NUCLEOTIDE SEQUENCE</scope>
    <source>
        <strain evidence="7">B1-8020</strain>
    </source>
</reference>
<keyword evidence="2" id="KW-0812">Transmembrane</keyword>
<dbReference type="PROSITE" id="PS50093">
    <property type="entry name" value="PKD"/>
    <property type="match status" value="1"/>
</dbReference>
<dbReference type="EMBL" id="JADIMA010000040">
    <property type="protein sequence ID" value="MBO8472841.1"/>
    <property type="molecule type" value="Genomic_DNA"/>
</dbReference>
<proteinExistence type="predicted"/>
<dbReference type="SMART" id="SM00089">
    <property type="entry name" value="PKD"/>
    <property type="match status" value="3"/>
</dbReference>
<dbReference type="SUPFAM" id="SSF49299">
    <property type="entry name" value="PKD domain"/>
    <property type="match status" value="2"/>
</dbReference>
<keyword evidence="5" id="KW-0472">Membrane</keyword>